<organism evidence="1 3">
    <name type="scientific">Spiroplasma ixodetis</name>
    <dbReference type="NCBI Taxonomy" id="2141"/>
    <lineage>
        <taxon>Bacteria</taxon>
        <taxon>Bacillati</taxon>
        <taxon>Mycoplasmatota</taxon>
        <taxon>Mollicutes</taxon>
        <taxon>Entomoplasmatales</taxon>
        <taxon>Spiroplasmataceae</taxon>
        <taxon>Spiroplasma</taxon>
    </lineage>
</organism>
<evidence type="ECO:0000313" key="1">
    <source>
        <dbReference type="EMBL" id="BET38275.1"/>
    </source>
</evidence>
<name>A0ABM8JLW7_9MOLU</name>
<dbReference type="Proteomes" id="UP001473424">
    <property type="component" value="Chromosome"/>
</dbReference>
<sequence>MSITLVSYILANNTFKFNQPFNYPQSIHPAPIIERAHHIFIDLSNQSKYGINNNISEPLSSKDIHYYRMKPNWRENQEIGKFLNYIHINVKDYGYENIDKFKRHIP</sequence>
<dbReference type="EMBL" id="AP028955">
    <property type="protein sequence ID" value="BET38278.1"/>
    <property type="molecule type" value="Genomic_DNA"/>
</dbReference>
<evidence type="ECO:0000313" key="2">
    <source>
        <dbReference type="EMBL" id="BET38278.1"/>
    </source>
</evidence>
<accession>A0ABM8JLW7</accession>
<gene>
    <name evidence="1" type="ORF">SAP269_08640</name>
    <name evidence="2" type="ORF">SAP269_08670</name>
</gene>
<protein>
    <submittedName>
        <fullName evidence="1">Uncharacterized protein</fullName>
    </submittedName>
</protein>
<proteinExistence type="predicted"/>
<dbReference type="EMBL" id="AP028955">
    <property type="protein sequence ID" value="BET38275.1"/>
    <property type="molecule type" value="Genomic_DNA"/>
</dbReference>
<reference evidence="1" key="2">
    <citation type="journal article" date="2024" name="FEMS Microbiol. Lett.">
        <title>Genomic insights into Spiroplasma endosymbionts that induce male-killing and protective phenotypes in the pea aphid.</title>
        <authorList>
            <person name="Arai H."/>
            <person name="Legeai F."/>
            <person name="Kageyama D."/>
            <person name="Sugio A."/>
            <person name="Simon J.C."/>
        </authorList>
    </citation>
    <scope>NUCLEOTIDE SEQUENCE</scope>
    <source>
        <strain evidence="1">SAp269</strain>
    </source>
</reference>
<reference evidence="3" key="1">
    <citation type="journal article" date="2024" name="FEMS Microbiol. Lett.">
        <title>Genomic insights into Spiroplasma endosymbionts that induce male-killing and protective phenotypes in the pea aphid.</title>
        <authorList>
            <person name="Arai H."/>
            <person name="Legeai F."/>
            <person name="Kageyama D."/>
            <person name="Sugio A."/>
            <person name="Simon J.C."/>
        </authorList>
    </citation>
    <scope>NUCLEOTIDE SEQUENCE [LARGE SCALE GENOMIC DNA]</scope>
    <source>
        <strain evidence="3">sAp269</strain>
    </source>
</reference>
<keyword evidence="3" id="KW-1185">Reference proteome</keyword>
<dbReference type="RefSeq" id="WP_353306949.1">
    <property type="nucleotide sequence ID" value="NZ_AP028955.1"/>
</dbReference>
<evidence type="ECO:0000313" key="3">
    <source>
        <dbReference type="Proteomes" id="UP001473424"/>
    </source>
</evidence>